<evidence type="ECO:0000256" key="2">
    <source>
        <dbReference type="ARBA" id="ARBA00022723"/>
    </source>
</evidence>
<dbReference type="EMBL" id="PXYX01000109">
    <property type="protein sequence ID" value="PSR21461.1"/>
    <property type="molecule type" value="Genomic_DNA"/>
</dbReference>
<dbReference type="InterPro" id="IPR006122">
    <property type="entry name" value="HMA_Cu_ion-bd"/>
</dbReference>
<dbReference type="PROSITE" id="PS50846">
    <property type="entry name" value="HMA_2"/>
    <property type="match status" value="1"/>
</dbReference>
<sequence>MERVELPVKGMTCHHCVMTVTQALNSVEGVRAAEVNLEGAWAKVTFDPTKASRADLARAVQTAGYQVE</sequence>
<dbReference type="SUPFAM" id="SSF55008">
    <property type="entry name" value="HMA, heavy metal-associated domain"/>
    <property type="match status" value="1"/>
</dbReference>
<comment type="caution">
    <text evidence="5">The sequence shown here is derived from an EMBL/GenBank/DDBJ whole genome shotgun (WGS) entry which is preliminary data.</text>
</comment>
<evidence type="ECO:0000313" key="6">
    <source>
        <dbReference type="Proteomes" id="UP000242705"/>
    </source>
</evidence>
<name>A0A2T2WGU6_SULTH</name>
<dbReference type="PROSITE" id="PS01047">
    <property type="entry name" value="HMA_1"/>
    <property type="match status" value="1"/>
</dbReference>
<organism evidence="5 6">
    <name type="scientific">Sulfobacillus thermosulfidooxidans</name>
    <dbReference type="NCBI Taxonomy" id="28034"/>
    <lineage>
        <taxon>Bacteria</taxon>
        <taxon>Bacillati</taxon>
        <taxon>Bacillota</taxon>
        <taxon>Clostridia</taxon>
        <taxon>Eubacteriales</taxon>
        <taxon>Clostridiales Family XVII. Incertae Sedis</taxon>
        <taxon>Sulfobacillus</taxon>
    </lineage>
</organism>
<dbReference type="Pfam" id="PF00403">
    <property type="entry name" value="HMA"/>
    <property type="match status" value="1"/>
</dbReference>
<dbReference type="PANTHER" id="PTHR46594">
    <property type="entry name" value="P-TYPE CATION-TRANSPORTING ATPASE"/>
    <property type="match status" value="1"/>
</dbReference>
<dbReference type="InterPro" id="IPR001802">
    <property type="entry name" value="MerP/CopZ"/>
</dbReference>
<dbReference type="InterPro" id="IPR017969">
    <property type="entry name" value="Heavy-metal-associated_CS"/>
</dbReference>
<dbReference type="InterPro" id="IPR036163">
    <property type="entry name" value="HMA_dom_sf"/>
</dbReference>
<feature type="domain" description="HMA" evidence="4">
    <location>
        <begin position="2"/>
        <end position="68"/>
    </location>
</feature>
<evidence type="ECO:0000256" key="1">
    <source>
        <dbReference type="ARBA" id="ARBA00015313"/>
    </source>
</evidence>
<dbReference type="FunFam" id="3.30.70.100:FF:000005">
    <property type="entry name" value="Copper-exporting P-type ATPase A"/>
    <property type="match status" value="1"/>
</dbReference>
<proteinExistence type="predicted"/>
<evidence type="ECO:0000256" key="3">
    <source>
        <dbReference type="ARBA" id="ARBA00023008"/>
    </source>
</evidence>
<dbReference type="Proteomes" id="UP000242705">
    <property type="component" value="Unassembled WGS sequence"/>
</dbReference>
<dbReference type="NCBIfam" id="TIGR00003">
    <property type="entry name" value="copper ion binding protein"/>
    <property type="match status" value="1"/>
</dbReference>
<dbReference type="Gene3D" id="3.30.70.100">
    <property type="match status" value="1"/>
</dbReference>
<dbReference type="GO" id="GO:0005507">
    <property type="term" value="F:copper ion binding"/>
    <property type="evidence" value="ECO:0007669"/>
    <property type="project" value="InterPro"/>
</dbReference>
<evidence type="ECO:0000313" key="5">
    <source>
        <dbReference type="EMBL" id="PSR21461.1"/>
    </source>
</evidence>
<keyword evidence="3" id="KW-0186">Copper</keyword>
<dbReference type="InterPro" id="IPR006121">
    <property type="entry name" value="HMA_dom"/>
</dbReference>
<evidence type="ECO:0000259" key="4">
    <source>
        <dbReference type="PROSITE" id="PS50846"/>
    </source>
</evidence>
<gene>
    <name evidence="5" type="ORF">C7B47_17295</name>
</gene>
<keyword evidence="2" id="KW-0479">Metal-binding</keyword>
<accession>A0A2T2WGU6</accession>
<dbReference type="PANTHER" id="PTHR46594:SF4">
    <property type="entry name" value="P-TYPE CATION-TRANSPORTING ATPASE"/>
    <property type="match status" value="1"/>
</dbReference>
<dbReference type="CDD" id="cd00371">
    <property type="entry name" value="HMA"/>
    <property type="match status" value="1"/>
</dbReference>
<reference evidence="5 6" key="1">
    <citation type="journal article" date="2014" name="BMC Genomics">
        <title>Comparison of environmental and isolate Sulfobacillus genomes reveals diverse carbon, sulfur, nitrogen, and hydrogen metabolisms.</title>
        <authorList>
            <person name="Justice N.B."/>
            <person name="Norman A."/>
            <person name="Brown C.T."/>
            <person name="Singh A."/>
            <person name="Thomas B.C."/>
            <person name="Banfield J.F."/>
        </authorList>
    </citation>
    <scope>NUCLEOTIDE SEQUENCE [LARGE SCALE GENOMIC DNA]</scope>
    <source>
        <strain evidence="5">AMDSBA5</strain>
    </source>
</reference>
<protein>
    <recommendedName>
        <fullName evidence="1">Copper chaperone CopZ</fullName>
    </recommendedName>
</protein>
<dbReference type="PRINTS" id="PR00946">
    <property type="entry name" value="HGSCAVENGER"/>
</dbReference>
<dbReference type="AlphaFoldDB" id="A0A2T2WGU6"/>